<gene>
    <name evidence="1" type="ORF">SDC9_04445</name>
</gene>
<accession>A0A644SW06</accession>
<evidence type="ECO:0000313" key="1">
    <source>
        <dbReference type="EMBL" id="MPL58899.1"/>
    </source>
</evidence>
<dbReference type="EMBL" id="VSSQ01000008">
    <property type="protein sequence ID" value="MPL58899.1"/>
    <property type="molecule type" value="Genomic_DNA"/>
</dbReference>
<organism evidence="1">
    <name type="scientific">bioreactor metagenome</name>
    <dbReference type="NCBI Taxonomy" id="1076179"/>
    <lineage>
        <taxon>unclassified sequences</taxon>
        <taxon>metagenomes</taxon>
        <taxon>ecological metagenomes</taxon>
    </lineage>
</organism>
<comment type="caution">
    <text evidence="1">The sequence shown here is derived from an EMBL/GenBank/DDBJ whole genome shotgun (WGS) entry which is preliminary data.</text>
</comment>
<reference evidence="1" key="1">
    <citation type="submission" date="2019-08" db="EMBL/GenBank/DDBJ databases">
        <authorList>
            <person name="Kucharzyk K."/>
            <person name="Murdoch R.W."/>
            <person name="Higgins S."/>
            <person name="Loffler F."/>
        </authorList>
    </citation>
    <scope>NUCLEOTIDE SEQUENCE</scope>
</reference>
<dbReference type="AlphaFoldDB" id="A0A644SW06"/>
<sequence length="971" mass="106579">MSRKESGCYTPAVKFRTPLSLLLLAILLSNPPVFAQTLRSWEKAGHIRTQRFDIFYAASLAREAERLAGFADQVLARQELLLGIKAPWKRLPILLSDRSRFLDGYFTAFPSNRISIQLAKAKVSDEFSSLADELKTVFVHELSHAITMNTRSPFWSALSWLMGDFLVPAGWIVPKMFSEGTAVWLESMDWTDLDNDQAAAGERQPGRLNDPAALWPVYSDLVLGVARGPWEASGLAEFPGSGSLPYLYGALFVDYLAGRFGQEIIGALWRESGRGSIPNGFDGTLLSKGAFETISGESLSDLWRDFLRSLETVEQGSAAGGSRADSLAFVSDSLVAGRIGPYCATGTSLFYLDLERWGLYQLPIGTGGPAKRLFAADPYLEYIRLSPEGDKLLLDWARSDGKGELKPAQYEYDLALRRLKFAGPREEAPYAEAFDNRIFAETTPFLHHPQLDVSRGFSYGLIRIGALTLPARVDTEGSMEVLASPIESVSALFLLLNSRGAKDKSAIALELPRTGSTPGLALLVEEGEGWNLWIQESAFPGGLEQPMFVDSKRLVFRSRGLEGRQSLKLLNLESEFLADHGRYVEASWIPLRSYREKLGQKEGPQNPAQIQKPSFTPMGERLFPLALETSGYPYGDLNSLGVQLRGMDISERLAWAASAGWHFGAAMPEASLSFSLSPDTSLLRLSAQDSYGEGATGKGYYRLMGLGLGYEYRLRLLPLQRMLWTALSANFAGMDAQPEPQSYFSPDLGYLSLGAGIQFGYSDQYSQPYFPFDPQGLQAFLGGDYEELPGLAKGFSLSGRFKLSLPHPALQLSLFGAYGLQEELVFSPAGRFFRYSGALYPSALPAPYPYYAEYASLDSRSPWYGYGELSLRLFSIKPWKRLGALKMPWLPSWTIGGLSMRGGLRAAALAIGSSLAFPSSAFLSLELQLALLAGLAAEGRLVLGFEAAWAFDTLLSGGDPFHAGFSLGIRL</sequence>
<protein>
    <submittedName>
        <fullName evidence="1">Uncharacterized protein</fullName>
    </submittedName>
</protein>
<proteinExistence type="predicted"/>
<name>A0A644SW06_9ZZZZ</name>